<dbReference type="PROSITE" id="PS50297">
    <property type="entry name" value="ANK_REP_REGION"/>
    <property type="match status" value="2"/>
</dbReference>
<dbReference type="PROSITE" id="PS50088">
    <property type="entry name" value="ANK_REPEAT"/>
    <property type="match status" value="2"/>
</dbReference>
<dbReference type="CDD" id="cd07606">
    <property type="entry name" value="BAR_SFC_plant"/>
    <property type="match status" value="1"/>
</dbReference>
<dbReference type="AlphaFoldDB" id="A0AAQ3KHX5"/>
<dbReference type="SMART" id="SM00233">
    <property type="entry name" value="PH"/>
    <property type="match status" value="1"/>
</dbReference>
<dbReference type="InterPro" id="IPR038508">
    <property type="entry name" value="ArfGAP_dom_sf"/>
</dbReference>
<keyword evidence="6" id="KW-0175">Coiled coil</keyword>
<dbReference type="InterPro" id="IPR035670">
    <property type="entry name" value="AGD1/2/3/4_BAR_plant"/>
</dbReference>
<dbReference type="GO" id="GO:0008270">
    <property type="term" value="F:zinc ion binding"/>
    <property type="evidence" value="ECO:0007669"/>
    <property type="project" value="UniProtKB-KW"/>
</dbReference>
<feature type="domain" description="PH" evidence="7">
    <location>
        <begin position="293"/>
        <end position="396"/>
    </location>
</feature>
<dbReference type="PROSITE" id="PS50003">
    <property type="entry name" value="PH_DOMAIN"/>
    <property type="match status" value="1"/>
</dbReference>
<dbReference type="InterPro" id="IPR045258">
    <property type="entry name" value="ACAP1/2/3-like"/>
</dbReference>
<dbReference type="GO" id="GO:0005737">
    <property type="term" value="C:cytoplasm"/>
    <property type="evidence" value="ECO:0007669"/>
    <property type="project" value="InterPro"/>
</dbReference>
<dbReference type="CDD" id="cd13250">
    <property type="entry name" value="PH_ACAP"/>
    <property type="match status" value="1"/>
</dbReference>
<feature type="repeat" description="ANK" evidence="4">
    <location>
        <begin position="704"/>
        <end position="736"/>
    </location>
</feature>
<dbReference type="Proteomes" id="UP001327560">
    <property type="component" value="Chromosome 5"/>
</dbReference>
<dbReference type="InterPro" id="IPR002110">
    <property type="entry name" value="Ankyrin_rpt"/>
</dbReference>
<evidence type="ECO:0000256" key="4">
    <source>
        <dbReference type="PROSITE-ProRule" id="PRU00023"/>
    </source>
</evidence>
<evidence type="ECO:0000259" key="8">
    <source>
        <dbReference type="PROSITE" id="PS50115"/>
    </source>
</evidence>
<dbReference type="Pfam" id="PF00169">
    <property type="entry name" value="PH"/>
    <property type="match status" value="1"/>
</dbReference>
<evidence type="ECO:0000256" key="6">
    <source>
        <dbReference type="SAM" id="Coils"/>
    </source>
</evidence>
<proteinExistence type="predicted"/>
<dbReference type="Gene3D" id="1.25.40.20">
    <property type="entry name" value="Ankyrin repeat-containing domain"/>
    <property type="match status" value="1"/>
</dbReference>
<dbReference type="InterPro" id="IPR004148">
    <property type="entry name" value="BAR_dom"/>
</dbReference>
<keyword evidence="4" id="KW-0040">ANK repeat</keyword>
<dbReference type="Gene3D" id="1.10.220.150">
    <property type="entry name" value="Arf GTPase activating protein"/>
    <property type="match status" value="1"/>
</dbReference>
<dbReference type="SUPFAM" id="SSF57863">
    <property type="entry name" value="ArfGap/RecO-like zinc finger"/>
    <property type="match status" value="1"/>
</dbReference>
<evidence type="ECO:0000313" key="9">
    <source>
        <dbReference type="EMBL" id="WOL07223.1"/>
    </source>
</evidence>
<dbReference type="Gene3D" id="2.30.29.30">
    <property type="entry name" value="Pleckstrin-homology domain (PH domain)/Phosphotyrosine-binding domain (PTB)"/>
    <property type="match status" value="1"/>
</dbReference>
<evidence type="ECO:0000256" key="3">
    <source>
        <dbReference type="ARBA" id="ARBA00022833"/>
    </source>
</evidence>
<dbReference type="InterPro" id="IPR036770">
    <property type="entry name" value="Ankyrin_rpt-contain_sf"/>
</dbReference>
<dbReference type="InterPro" id="IPR001849">
    <property type="entry name" value="PH_domain"/>
</dbReference>
<evidence type="ECO:0000256" key="5">
    <source>
        <dbReference type="PROSITE-ProRule" id="PRU00288"/>
    </source>
</evidence>
<name>A0AAQ3KHX5_9LILI</name>
<dbReference type="PANTHER" id="PTHR23180:SF244">
    <property type="entry name" value="ADP-RIBOSYLATION FACTOR GTPASE-ACTIVATING PROTEIN AGD2"/>
    <property type="match status" value="1"/>
</dbReference>
<keyword evidence="2 5" id="KW-0863">Zinc-finger</keyword>
<dbReference type="SUPFAM" id="SSF50729">
    <property type="entry name" value="PH domain-like"/>
    <property type="match status" value="1"/>
</dbReference>
<dbReference type="SUPFAM" id="SSF48403">
    <property type="entry name" value="Ankyrin repeat"/>
    <property type="match status" value="1"/>
</dbReference>
<keyword evidence="10" id="KW-1185">Reference proteome</keyword>
<dbReference type="PANTHER" id="PTHR23180">
    <property type="entry name" value="CENTAURIN/ARF"/>
    <property type="match status" value="1"/>
</dbReference>
<dbReference type="Pfam" id="PF16746">
    <property type="entry name" value="BAR_3"/>
    <property type="match status" value="1"/>
</dbReference>
<feature type="coiled-coil region" evidence="6">
    <location>
        <begin position="228"/>
        <end position="255"/>
    </location>
</feature>
<feature type="domain" description="Arf-GAP" evidence="8">
    <location>
        <begin position="440"/>
        <end position="589"/>
    </location>
</feature>
<dbReference type="InterPro" id="IPR037278">
    <property type="entry name" value="ARFGAP/RecO"/>
</dbReference>
<evidence type="ECO:0000256" key="1">
    <source>
        <dbReference type="ARBA" id="ARBA00022723"/>
    </source>
</evidence>
<evidence type="ECO:0000259" key="7">
    <source>
        <dbReference type="PROSITE" id="PS50003"/>
    </source>
</evidence>
<evidence type="ECO:0000313" key="10">
    <source>
        <dbReference type="Proteomes" id="UP001327560"/>
    </source>
</evidence>
<accession>A0AAQ3KHX5</accession>
<evidence type="ECO:0000256" key="2">
    <source>
        <dbReference type="ARBA" id="ARBA00022771"/>
    </source>
</evidence>
<dbReference type="InterPro" id="IPR011993">
    <property type="entry name" value="PH-like_dom_sf"/>
</dbReference>
<dbReference type="SMART" id="SM00105">
    <property type="entry name" value="ArfGap"/>
    <property type="match status" value="1"/>
</dbReference>
<dbReference type="CDD" id="cd08204">
    <property type="entry name" value="ArfGap"/>
    <property type="match status" value="1"/>
</dbReference>
<gene>
    <name evidence="9" type="ORF">Cni_G15961</name>
</gene>
<dbReference type="InterPro" id="IPR027267">
    <property type="entry name" value="AH/BAR_dom_sf"/>
</dbReference>
<dbReference type="SUPFAM" id="SSF103657">
    <property type="entry name" value="BAR/IMD domain-like"/>
    <property type="match status" value="1"/>
</dbReference>
<dbReference type="GO" id="GO:0005096">
    <property type="term" value="F:GTPase activator activity"/>
    <property type="evidence" value="ECO:0007669"/>
    <property type="project" value="InterPro"/>
</dbReference>
<keyword evidence="1" id="KW-0479">Metal-binding</keyword>
<keyword evidence="3" id="KW-0862">Zinc</keyword>
<sequence length="763" mass="85435">MAAFVTLEDSPIFRKQMFSLEQIADELRNRCQKLHKGCKRFMSSLDEAYYGDLSFADSLEAFGVGQDDPVSVAIGGPVMSKFTTAFRELGSYKELLRSQVEHMLSNRLMHFMDVDLQNVKDCRKQFDKATVGYNQARDKFASLKTGTRPDIVAGLEENLHNSKSASERCRFNLVSALANVEAKKKFEFLESISAVMDAHMRYFKQGYELLSQMEPFIHQVLTYTQQSKEMVNAEQEKLEKRIQEYRTQSELANLRSSSNMEATTSGDGIYRIGVNSYKSIEALMKSTANGEVQILKQGYLLKRSSKFRGEWKQRFFVLDSRGTLYYYRDKWSKQEGNDNLGFHTVDLRTSTIKLGAEQTNLRFCFRIISPLKAFTLQAENEVDRMDWVEKITGVIASLLNSPFPKQLSTGSLNKNQSFYGDSNGADTGLLVASANTEEYDNISTILRTIPGNGACAECGAPEPDWASLNLGILVCIECSGLHRNLGVHISKVRSLTLDVKVWEPAIVDLFCGLGNDYCNSVWEGSLLFQGESSICFPCFYCASSRIGESNVDVPSIEKPTSKDVISKKEKFVHSKYVEKSMIVRETSQSDLPLVNVRIWEAVKANDVKMAYRLLVASDASPNTKYDEVNNELCHVMGTPRYESSVSTEKEQFDPAVCQKIKDSGEPDSCLQGCSLLHLACHGGVPVMLELLLQFGADINFQDYHGRTPLHHCICTKNNSLAKYLIRRGASTSTKDGGGLTALERAMELGAITDEQLFILIAGR</sequence>
<organism evidence="9 10">
    <name type="scientific">Canna indica</name>
    <name type="common">Indian-shot</name>
    <dbReference type="NCBI Taxonomy" id="4628"/>
    <lineage>
        <taxon>Eukaryota</taxon>
        <taxon>Viridiplantae</taxon>
        <taxon>Streptophyta</taxon>
        <taxon>Embryophyta</taxon>
        <taxon>Tracheophyta</taxon>
        <taxon>Spermatophyta</taxon>
        <taxon>Magnoliopsida</taxon>
        <taxon>Liliopsida</taxon>
        <taxon>Zingiberales</taxon>
        <taxon>Cannaceae</taxon>
        <taxon>Canna</taxon>
    </lineage>
</organism>
<dbReference type="EMBL" id="CP136894">
    <property type="protein sequence ID" value="WOL07223.1"/>
    <property type="molecule type" value="Genomic_DNA"/>
</dbReference>
<dbReference type="PROSITE" id="PS50115">
    <property type="entry name" value="ARFGAP"/>
    <property type="match status" value="1"/>
</dbReference>
<dbReference type="SMART" id="SM00248">
    <property type="entry name" value="ANK"/>
    <property type="match status" value="2"/>
</dbReference>
<dbReference type="Pfam" id="PF12796">
    <property type="entry name" value="Ank_2"/>
    <property type="match status" value="1"/>
</dbReference>
<dbReference type="Gene3D" id="1.20.1270.60">
    <property type="entry name" value="Arfaptin homology (AH) domain/BAR domain"/>
    <property type="match status" value="1"/>
</dbReference>
<dbReference type="Pfam" id="PF01412">
    <property type="entry name" value="ArfGap"/>
    <property type="match status" value="1"/>
</dbReference>
<reference evidence="9 10" key="1">
    <citation type="submission" date="2023-10" db="EMBL/GenBank/DDBJ databases">
        <title>Chromosome-scale genome assembly provides insights into flower coloration mechanisms of Canna indica.</title>
        <authorList>
            <person name="Li C."/>
        </authorList>
    </citation>
    <scope>NUCLEOTIDE SEQUENCE [LARGE SCALE GENOMIC DNA]</scope>
    <source>
        <tissue evidence="9">Flower</tissue>
    </source>
</reference>
<dbReference type="PRINTS" id="PR00405">
    <property type="entry name" value="REVINTRACTNG"/>
</dbReference>
<protein>
    <submittedName>
        <fullName evidence="9">ADP-ribosylation factor GTPase-activating protein AGD4</fullName>
    </submittedName>
</protein>
<dbReference type="InterPro" id="IPR001164">
    <property type="entry name" value="ArfGAP_dom"/>
</dbReference>
<feature type="repeat" description="ANK" evidence="4">
    <location>
        <begin position="671"/>
        <end position="703"/>
    </location>
</feature>
<dbReference type="SMART" id="SM00721">
    <property type="entry name" value="BAR"/>
    <property type="match status" value="1"/>
</dbReference>